<feature type="signal peptide" evidence="1">
    <location>
        <begin position="1"/>
        <end position="21"/>
    </location>
</feature>
<gene>
    <name evidence="2" type="ORF">MEBOL_000418</name>
</gene>
<dbReference type="KEGG" id="mbd:MEBOL_000418"/>
<dbReference type="Proteomes" id="UP000217289">
    <property type="component" value="Chromosome"/>
</dbReference>
<protein>
    <recommendedName>
        <fullName evidence="4">Lipoprotein</fullName>
    </recommendedName>
</protein>
<sequence length="292" mass="30380">MKRPLLSAAAAALLLSPLACDIQKTGNQLLAEKMMVGTVFSTPDVDISAAALAGLDAGTLPDGGIPDEERISLPGQTAALVFFGTRNGEGGTPQPLTDATVRLEANGLSVPLGNKGAGTYGLTSAPDDDAGVRYQSGATYRFVATQQGTSYVGLVEDAPALEKIDVLHPPGGYVRHTARQGLTLRRPTVPAGKERTLGFVTVFALRTDGERGESTYTNLPTDPLSLIKIAATPGEWQQPTLEVPGTAFPEPDSNYLVVFQTTRSGSADSDNLFYGSALLVGTADVGLVHTGP</sequence>
<organism evidence="2 3">
    <name type="scientific">Melittangium boletus DSM 14713</name>
    <dbReference type="NCBI Taxonomy" id="1294270"/>
    <lineage>
        <taxon>Bacteria</taxon>
        <taxon>Pseudomonadati</taxon>
        <taxon>Myxococcota</taxon>
        <taxon>Myxococcia</taxon>
        <taxon>Myxococcales</taxon>
        <taxon>Cystobacterineae</taxon>
        <taxon>Archangiaceae</taxon>
        <taxon>Melittangium</taxon>
    </lineage>
</organism>
<feature type="chain" id="PRO_5011992895" description="Lipoprotein" evidence="1">
    <location>
        <begin position="22"/>
        <end position="292"/>
    </location>
</feature>
<evidence type="ECO:0008006" key="4">
    <source>
        <dbReference type="Google" id="ProtNLM"/>
    </source>
</evidence>
<accession>A0A250I718</accession>
<evidence type="ECO:0000313" key="2">
    <source>
        <dbReference type="EMBL" id="ATB26983.1"/>
    </source>
</evidence>
<dbReference type="EMBL" id="CP022163">
    <property type="protein sequence ID" value="ATB26983.1"/>
    <property type="molecule type" value="Genomic_DNA"/>
</dbReference>
<keyword evidence="1" id="KW-0732">Signal</keyword>
<proteinExistence type="predicted"/>
<reference evidence="2 3" key="1">
    <citation type="submission" date="2017-06" db="EMBL/GenBank/DDBJ databases">
        <authorList>
            <person name="Kim H.J."/>
            <person name="Triplett B.A."/>
        </authorList>
    </citation>
    <scope>NUCLEOTIDE SEQUENCE [LARGE SCALE GENOMIC DNA]</scope>
    <source>
        <strain evidence="2 3">DSM 14713</strain>
    </source>
</reference>
<name>A0A250I718_9BACT</name>
<evidence type="ECO:0000256" key="1">
    <source>
        <dbReference type="SAM" id="SignalP"/>
    </source>
</evidence>
<dbReference type="RefSeq" id="WP_179956367.1">
    <property type="nucleotide sequence ID" value="NZ_CP022163.1"/>
</dbReference>
<dbReference type="AlphaFoldDB" id="A0A250I718"/>
<evidence type="ECO:0000313" key="3">
    <source>
        <dbReference type="Proteomes" id="UP000217289"/>
    </source>
</evidence>
<keyword evidence="3" id="KW-1185">Reference proteome</keyword>